<dbReference type="EMBL" id="UYYA01004741">
    <property type="protein sequence ID" value="VDM63211.1"/>
    <property type="molecule type" value="Genomic_DNA"/>
</dbReference>
<dbReference type="InterPro" id="IPR045864">
    <property type="entry name" value="aa-tRNA-synth_II/BPL/LPL"/>
</dbReference>
<dbReference type="WBParaSite" id="ACOC_0001162501-mRNA-1">
    <property type="protein sequence ID" value="ACOC_0001162501-mRNA-1"/>
    <property type="gene ID" value="ACOC_0001162501"/>
</dbReference>
<dbReference type="SUPFAM" id="SSF55681">
    <property type="entry name" value="Class II aaRS and biotin synthetases"/>
    <property type="match status" value="1"/>
</dbReference>
<proteinExistence type="predicted"/>
<dbReference type="AlphaFoldDB" id="A0A158PLP2"/>
<dbReference type="STRING" id="334426.A0A158PLP2"/>
<evidence type="ECO:0000313" key="1">
    <source>
        <dbReference type="EMBL" id="VDM63211.1"/>
    </source>
</evidence>
<reference evidence="1 2" key="2">
    <citation type="submission" date="2018-11" db="EMBL/GenBank/DDBJ databases">
        <authorList>
            <consortium name="Pathogen Informatics"/>
        </authorList>
    </citation>
    <scope>NUCLEOTIDE SEQUENCE [LARGE SCALE GENOMIC DNA]</scope>
    <source>
        <strain evidence="1 2">Costa Rica</strain>
    </source>
</reference>
<evidence type="ECO:0000313" key="3">
    <source>
        <dbReference type="WBParaSite" id="ACOC_0001162501-mRNA-1"/>
    </source>
</evidence>
<accession>A0A158PLP2</accession>
<dbReference type="OrthoDB" id="360585at2759"/>
<gene>
    <name evidence="1" type="ORF">ACOC_LOCUS11626</name>
</gene>
<protein>
    <submittedName>
        <fullName evidence="3">tRNA-synt_2 domain-containing protein</fullName>
    </submittedName>
</protein>
<dbReference type="Proteomes" id="UP000267027">
    <property type="component" value="Unassembled WGS sequence"/>
</dbReference>
<organism evidence="3">
    <name type="scientific">Angiostrongylus costaricensis</name>
    <name type="common">Nematode worm</name>
    <dbReference type="NCBI Taxonomy" id="334426"/>
    <lineage>
        <taxon>Eukaryota</taxon>
        <taxon>Metazoa</taxon>
        <taxon>Ecdysozoa</taxon>
        <taxon>Nematoda</taxon>
        <taxon>Chromadorea</taxon>
        <taxon>Rhabditida</taxon>
        <taxon>Rhabditina</taxon>
        <taxon>Rhabditomorpha</taxon>
        <taxon>Strongyloidea</taxon>
        <taxon>Metastrongylidae</taxon>
        <taxon>Angiostrongylus</taxon>
    </lineage>
</organism>
<sequence>MGRVRKAEETVSMKKKNSDQLLIVSEDLLLSSVEYFTNDLGTMKDFESLGAFSLESTTSRVCYAGAFRLLVNKNQNITSRRLSKQNEAFLVLTAEIHPCLLLTFLSAKSLSMRCVVAMKKWWDFSSVITESFGLLCPFVGELTSYSLRETSADKSSRRSPNVERYTELRERGKPISGGFAISVDKKPQLLLEFANIKYSVTFPRWFKHLQYQIDLLSNDGIDHDASALCFDDAVDDRRCATDACVGERKIGEGS</sequence>
<name>A0A158PLP2_ANGCS</name>
<reference evidence="3" key="1">
    <citation type="submission" date="2016-04" db="UniProtKB">
        <authorList>
            <consortium name="WormBaseParasite"/>
        </authorList>
    </citation>
    <scope>IDENTIFICATION</scope>
</reference>
<evidence type="ECO:0000313" key="2">
    <source>
        <dbReference type="Proteomes" id="UP000267027"/>
    </source>
</evidence>
<dbReference type="Gene3D" id="3.30.930.10">
    <property type="entry name" value="Bira Bifunctional Protein, Domain 2"/>
    <property type="match status" value="1"/>
</dbReference>
<keyword evidence="2" id="KW-1185">Reference proteome</keyword>